<organism evidence="1 2">
    <name type="scientific">Iris pallida</name>
    <name type="common">Sweet iris</name>
    <dbReference type="NCBI Taxonomy" id="29817"/>
    <lineage>
        <taxon>Eukaryota</taxon>
        <taxon>Viridiplantae</taxon>
        <taxon>Streptophyta</taxon>
        <taxon>Embryophyta</taxon>
        <taxon>Tracheophyta</taxon>
        <taxon>Spermatophyta</taxon>
        <taxon>Magnoliopsida</taxon>
        <taxon>Liliopsida</taxon>
        <taxon>Asparagales</taxon>
        <taxon>Iridaceae</taxon>
        <taxon>Iridoideae</taxon>
        <taxon>Irideae</taxon>
        <taxon>Iris</taxon>
    </lineage>
</organism>
<accession>A0AAX6F6Q1</accession>
<comment type="caution">
    <text evidence="1">The sequence shown here is derived from an EMBL/GenBank/DDBJ whole genome shotgun (WGS) entry which is preliminary data.</text>
</comment>
<dbReference type="Proteomes" id="UP001140949">
    <property type="component" value="Unassembled WGS sequence"/>
</dbReference>
<proteinExistence type="predicted"/>
<dbReference type="EMBL" id="JANAVB010031415">
    <property type="protein sequence ID" value="KAJ6812100.1"/>
    <property type="molecule type" value="Genomic_DNA"/>
</dbReference>
<evidence type="ECO:0000313" key="1">
    <source>
        <dbReference type="EMBL" id="KAJ6812100.1"/>
    </source>
</evidence>
<sequence length="45" mass="5316">MTWSVSCLCHVHMRYNTVAPKCTRTFQNWWVSVSRCTCHVRVSLT</sequence>
<evidence type="ECO:0000313" key="2">
    <source>
        <dbReference type="Proteomes" id="UP001140949"/>
    </source>
</evidence>
<reference evidence="1" key="1">
    <citation type="journal article" date="2023" name="GigaByte">
        <title>Genome assembly of the bearded iris, Iris pallida Lam.</title>
        <authorList>
            <person name="Bruccoleri R.E."/>
            <person name="Oakeley E.J."/>
            <person name="Faust A.M.E."/>
            <person name="Altorfer M."/>
            <person name="Dessus-Babus S."/>
            <person name="Burckhardt D."/>
            <person name="Oertli M."/>
            <person name="Naumann U."/>
            <person name="Petersen F."/>
            <person name="Wong J."/>
        </authorList>
    </citation>
    <scope>NUCLEOTIDE SEQUENCE</scope>
    <source>
        <strain evidence="1">GSM-AAB239-AS_SAM_17_03QT</strain>
    </source>
</reference>
<dbReference type="AlphaFoldDB" id="A0AAX6F6Q1"/>
<name>A0AAX6F6Q1_IRIPA</name>
<protein>
    <submittedName>
        <fullName evidence="1">Chaperonin CPN60-2, mitochondrial</fullName>
    </submittedName>
</protein>
<reference evidence="1" key="2">
    <citation type="submission" date="2023-04" db="EMBL/GenBank/DDBJ databases">
        <authorList>
            <person name="Bruccoleri R.E."/>
            <person name="Oakeley E.J."/>
            <person name="Faust A.-M."/>
            <person name="Dessus-Babus S."/>
            <person name="Altorfer M."/>
            <person name="Burckhardt D."/>
            <person name="Oertli M."/>
            <person name="Naumann U."/>
            <person name="Petersen F."/>
            <person name="Wong J."/>
        </authorList>
    </citation>
    <scope>NUCLEOTIDE SEQUENCE</scope>
    <source>
        <strain evidence="1">GSM-AAB239-AS_SAM_17_03QT</strain>
        <tissue evidence="1">Leaf</tissue>
    </source>
</reference>
<gene>
    <name evidence="1" type="ORF">M6B38_151780</name>
</gene>
<keyword evidence="2" id="KW-1185">Reference proteome</keyword>